<comment type="caution">
    <text evidence="3">The sequence shown here is derived from an EMBL/GenBank/DDBJ whole genome shotgun (WGS) entry which is preliminary data.</text>
</comment>
<keyword evidence="3" id="KW-0378">Hydrolase</keyword>
<organism evidence="3 4">
    <name type="scientific">Salinicoccus sesuvii</name>
    <dbReference type="NCBI Taxonomy" id="868281"/>
    <lineage>
        <taxon>Bacteria</taxon>
        <taxon>Bacillati</taxon>
        <taxon>Bacillota</taxon>
        <taxon>Bacilli</taxon>
        <taxon>Bacillales</taxon>
        <taxon>Staphylococcaceae</taxon>
        <taxon>Salinicoccus</taxon>
    </lineage>
</organism>
<dbReference type="CDD" id="cd07583">
    <property type="entry name" value="nitrilase_5"/>
    <property type="match status" value="1"/>
</dbReference>
<sequence length="264" mass="29710">MKIKVFQFEIHFGAVEENIQKVEELFNGASLENIDTVVLPEMWTTGYDLENIDKHATENLHPVFDAMAKLAKRHDVNIVAGSVANNKGKGVLNTAFVVDRQGKFVHEYSKIHLVPMLNEPNFLIGGENSADVFEIDGEKMGVVICYDLRFPELFRDLSLEGAKVIYVVAEWPIERTEHWLTLLKARAIENQCYVVASNTIGTQPTGTTFAGNSLIVNPFGEVLAQATSDEEVAIEGDLNLEYIKGIRKDIPIFDSRKKEFYKFL</sequence>
<evidence type="ECO:0000259" key="2">
    <source>
        <dbReference type="PROSITE" id="PS50263"/>
    </source>
</evidence>
<name>A0ABV7N2Q6_9STAP</name>
<feature type="domain" description="CN hydrolase" evidence="2">
    <location>
        <begin position="1"/>
        <end position="240"/>
    </location>
</feature>
<dbReference type="SUPFAM" id="SSF56317">
    <property type="entry name" value="Carbon-nitrogen hydrolase"/>
    <property type="match status" value="1"/>
</dbReference>
<dbReference type="Proteomes" id="UP001595637">
    <property type="component" value="Unassembled WGS sequence"/>
</dbReference>
<evidence type="ECO:0000256" key="1">
    <source>
        <dbReference type="ARBA" id="ARBA00010613"/>
    </source>
</evidence>
<dbReference type="EMBL" id="JBHRVQ010000001">
    <property type="protein sequence ID" value="MFC3387544.1"/>
    <property type="molecule type" value="Genomic_DNA"/>
</dbReference>
<keyword evidence="4" id="KW-1185">Reference proteome</keyword>
<dbReference type="RefSeq" id="WP_380651602.1">
    <property type="nucleotide sequence ID" value="NZ_JBHRVQ010000001.1"/>
</dbReference>
<evidence type="ECO:0000313" key="3">
    <source>
        <dbReference type="EMBL" id="MFC3387544.1"/>
    </source>
</evidence>
<dbReference type="PANTHER" id="PTHR23088:SF27">
    <property type="entry name" value="DEAMINATED GLUTATHIONE AMIDASE"/>
    <property type="match status" value="1"/>
</dbReference>
<gene>
    <name evidence="3" type="ORF">ACFOEO_02885</name>
</gene>
<evidence type="ECO:0000313" key="4">
    <source>
        <dbReference type="Proteomes" id="UP001595637"/>
    </source>
</evidence>
<dbReference type="Gene3D" id="3.60.110.10">
    <property type="entry name" value="Carbon-nitrogen hydrolase"/>
    <property type="match status" value="1"/>
</dbReference>
<dbReference type="GO" id="GO:0016787">
    <property type="term" value="F:hydrolase activity"/>
    <property type="evidence" value="ECO:0007669"/>
    <property type="project" value="UniProtKB-KW"/>
</dbReference>
<dbReference type="PANTHER" id="PTHR23088">
    <property type="entry name" value="NITRILASE-RELATED"/>
    <property type="match status" value="1"/>
</dbReference>
<dbReference type="PROSITE" id="PS50263">
    <property type="entry name" value="CN_HYDROLASE"/>
    <property type="match status" value="1"/>
</dbReference>
<reference evidence="4" key="1">
    <citation type="journal article" date="2019" name="Int. J. Syst. Evol. Microbiol.">
        <title>The Global Catalogue of Microorganisms (GCM) 10K type strain sequencing project: providing services to taxonomists for standard genome sequencing and annotation.</title>
        <authorList>
            <consortium name="The Broad Institute Genomics Platform"/>
            <consortium name="The Broad Institute Genome Sequencing Center for Infectious Disease"/>
            <person name="Wu L."/>
            <person name="Ma J."/>
        </authorList>
    </citation>
    <scope>NUCLEOTIDE SEQUENCE [LARGE SCALE GENOMIC DNA]</scope>
    <source>
        <strain evidence="4">CCM 7756</strain>
    </source>
</reference>
<dbReference type="InterPro" id="IPR036526">
    <property type="entry name" value="C-N_Hydrolase_sf"/>
</dbReference>
<protein>
    <submittedName>
        <fullName evidence="3">Carbon-nitrogen family hydrolase</fullName>
    </submittedName>
</protein>
<dbReference type="InterPro" id="IPR001110">
    <property type="entry name" value="UPF0012_CS"/>
</dbReference>
<accession>A0ABV7N2Q6</accession>
<dbReference type="Pfam" id="PF00795">
    <property type="entry name" value="CN_hydrolase"/>
    <property type="match status" value="1"/>
</dbReference>
<proteinExistence type="inferred from homology"/>
<comment type="similarity">
    <text evidence="1">Belongs to the carbon-nitrogen hydrolase superfamily. NIT1/NIT2 family.</text>
</comment>
<dbReference type="PROSITE" id="PS01227">
    <property type="entry name" value="UPF0012"/>
    <property type="match status" value="1"/>
</dbReference>
<dbReference type="InterPro" id="IPR003010">
    <property type="entry name" value="C-N_Hydrolase"/>
</dbReference>